<dbReference type="Pfam" id="PF03471">
    <property type="entry name" value="CorC_HlyC"/>
    <property type="match status" value="1"/>
</dbReference>
<dbReference type="InterPro" id="IPR002550">
    <property type="entry name" value="CNNM"/>
</dbReference>
<dbReference type="InterPro" id="IPR005170">
    <property type="entry name" value="Transptr-assoc_dom"/>
</dbReference>
<keyword evidence="5" id="KW-0677">Repeat</keyword>
<evidence type="ECO:0000256" key="6">
    <source>
        <dbReference type="ARBA" id="ARBA00022989"/>
    </source>
</evidence>
<dbReference type="Gene3D" id="3.10.580.10">
    <property type="entry name" value="CBS-domain"/>
    <property type="match status" value="1"/>
</dbReference>
<dbReference type="InterPro" id="IPR046342">
    <property type="entry name" value="CBS_dom_sf"/>
</dbReference>
<evidence type="ECO:0000256" key="1">
    <source>
        <dbReference type="ARBA" id="ARBA00004651"/>
    </source>
</evidence>
<dbReference type="KEGG" id="psai:C3B54_11682"/>
<dbReference type="PROSITE" id="PS51846">
    <property type="entry name" value="CNNM"/>
    <property type="match status" value="1"/>
</dbReference>
<dbReference type="GO" id="GO:0050660">
    <property type="term" value="F:flavin adenine dinucleotide binding"/>
    <property type="evidence" value="ECO:0007669"/>
    <property type="project" value="InterPro"/>
</dbReference>
<dbReference type="AlphaFoldDB" id="A0A2L2BPT6"/>
<dbReference type="Pfam" id="PF00571">
    <property type="entry name" value="CBS"/>
    <property type="match status" value="1"/>
</dbReference>
<evidence type="ECO:0000256" key="11">
    <source>
        <dbReference type="SAM" id="Phobius"/>
    </source>
</evidence>
<organism evidence="14 15">
    <name type="scientific">Pontimonas salivibrio</name>
    <dbReference type="NCBI Taxonomy" id="1159327"/>
    <lineage>
        <taxon>Bacteria</taxon>
        <taxon>Bacillati</taxon>
        <taxon>Actinomycetota</taxon>
        <taxon>Actinomycetes</taxon>
        <taxon>Micrococcales</taxon>
        <taxon>Microbacteriaceae</taxon>
        <taxon>Pontimonas</taxon>
    </lineage>
</organism>
<dbReference type="InterPro" id="IPR016169">
    <property type="entry name" value="FAD-bd_PCMH_sub2"/>
</dbReference>
<feature type="transmembrane region" description="Helical" evidence="11">
    <location>
        <begin position="110"/>
        <end position="135"/>
    </location>
</feature>
<evidence type="ECO:0000256" key="7">
    <source>
        <dbReference type="ARBA" id="ARBA00023122"/>
    </source>
</evidence>
<dbReference type="CDD" id="cd04590">
    <property type="entry name" value="CBS_pair_CorC_HlyC_assoc"/>
    <property type="match status" value="1"/>
</dbReference>
<keyword evidence="8 10" id="KW-0472">Membrane</keyword>
<dbReference type="PANTHER" id="PTHR43099:SF5">
    <property type="entry name" value="HLYC_CORC FAMILY TRANSPORTER"/>
    <property type="match status" value="1"/>
</dbReference>
<evidence type="ECO:0000256" key="8">
    <source>
        <dbReference type="ARBA" id="ARBA00023136"/>
    </source>
</evidence>
<reference evidence="14 15" key="1">
    <citation type="submission" date="2018-02" db="EMBL/GenBank/DDBJ databases">
        <title>Complete genome of the streamlined marine actinobacterium Pontimonas salivibrio CL-TW6 adapted to coastal planktonic lifestype.</title>
        <authorList>
            <person name="Cho B.C."/>
            <person name="Hardies S.C."/>
            <person name="Jang G.I."/>
            <person name="Hwang C.Y."/>
        </authorList>
    </citation>
    <scope>NUCLEOTIDE SEQUENCE [LARGE SCALE GENOMIC DNA]</scope>
    <source>
        <strain evidence="14 15">CL-TW6</strain>
    </source>
</reference>
<evidence type="ECO:0000313" key="14">
    <source>
        <dbReference type="EMBL" id="AVG23664.1"/>
    </source>
</evidence>
<dbReference type="Pfam" id="PF01595">
    <property type="entry name" value="CNNM"/>
    <property type="match status" value="1"/>
</dbReference>
<keyword evidence="4 10" id="KW-0812">Transmembrane</keyword>
<dbReference type="InterPro" id="IPR036318">
    <property type="entry name" value="FAD-bd_PCMH-like_sf"/>
</dbReference>
<dbReference type="GO" id="GO:0005886">
    <property type="term" value="C:plasma membrane"/>
    <property type="evidence" value="ECO:0007669"/>
    <property type="project" value="UniProtKB-SubCell"/>
</dbReference>
<feature type="transmembrane region" description="Helical" evidence="11">
    <location>
        <begin position="71"/>
        <end position="98"/>
    </location>
</feature>
<comment type="subcellular location">
    <subcellularLocation>
        <location evidence="1">Cell membrane</location>
        <topology evidence="1">Multi-pass membrane protein</topology>
    </subcellularLocation>
</comment>
<comment type="similarity">
    <text evidence="2">Belongs to the UPF0053 family.</text>
</comment>
<evidence type="ECO:0000256" key="10">
    <source>
        <dbReference type="PROSITE-ProRule" id="PRU01193"/>
    </source>
</evidence>
<keyword evidence="15" id="KW-1185">Reference proteome</keyword>
<feature type="transmembrane region" description="Helical" evidence="11">
    <location>
        <begin position="20"/>
        <end position="43"/>
    </location>
</feature>
<dbReference type="SMART" id="SM01091">
    <property type="entry name" value="CorC_HlyC"/>
    <property type="match status" value="1"/>
</dbReference>
<evidence type="ECO:0000256" key="3">
    <source>
        <dbReference type="ARBA" id="ARBA00022475"/>
    </source>
</evidence>
<dbReference type="SUPFAM" id="SSF56176">
    <property type="entry name" value="FAD-binding/transporter-associated domain-like"/>
    <property type="match status" value="1"/>
</dbReference>
<dbReference type="InterPro" id="IPR044751">
    <property type="entry name" value="Ion_transp-like_CBS"/>
</dbReference>
<dbReference type="Gene3D" id="3.30.465.10">
    <property type="match status" value="1"/>
</dbReference>
<dbReference type="SUPFAM" id="SSF54631">
    <property type="entry name" value="CBS-domain pair"/>
    <property type="match status" value="1"/>
</dbReference>
<evidence type="ECO:0000259" key="13">
    <source>
        <dbReference type="PROSITE" id="PS51846"/>
    </source>
</evidence>
<evidence type="ECO:0000256" key="4">
    <source>
        <dbReference type="ARBA" id="ARBA00022692"/>
    </source>
</evidence>
<evidence type="ECO:0000259" key="12">
    <source>
        <dbReference type="PROSITE" id="PS51371"/>
    </source>
</evidence>
<keyword evidence="3" id="KW-1003">Cell membrane</keyword>
<feature type="domain" description="CBS" evidence="12">
    <location>
        <begin position="291"/>
        <end position="348"/>
    </location>
</feature>
<keyword evidence="7 9" id="KW-0129">CBS domain</keyword>
<evidence type="ECO:0000256" key="2">
    <source>
        <dbReference type="ARBA" id="ARBA00006337"/>
    </source>
</evidence>
<evidence type="ECO:0000313" key="15">
    <source>
        <dbReference type="Proteomes" id="UP000243077"/>
    </source>
</evidence>
<protein>
    <submittedName>
        <fullName evidence="14">Hemolysin-related ion transporter</fullName>
    </submittedName>
</protein>
<feature type="transmembrane region" description="Helical" evidence="11">
    <location>
        <begin position="147"/>
        <end position="169"/>
    </location>
</feature>
<evidence type="ECO:0000256" key="9">
    <source>
        <dbReference type="PROSITE-ProRule" id="PRU00703"/>
    </source>
</evidence>
<dbReference type="PROSITE" id="PS51371">
    <property type="entry name" value="CBS"/>
    <property type="match status" value="1"/>
</dbReference>
<dbReference type="InterPro" id="IPR000644">
    <property type="entry name" value="CBS_dom"/>
</dbReference>
<name>A0A2L2BPT6_9MICO</name>
<dbReference type="PANTHER" id="PTHR43099">
    <property type="entry name" value="UPF0053 PROTEIN YRKA"/>
    <property type="match status" value="1"/>
</dbReference>
<proteinExistence type="inferred from homology"/>
<dbReference type="Proteomes" id="UP000243077">
    <property type="component" value="Chromosome"/>
</dbReference>
<evidence type="ECO:0000256" key="5">
    <source>
        <dbReference type="ARBA" id="ARBA00022737"/>
    </source>
</evidence>
<sequence>MCGDTEVNTSTVDDTVWLDVGLVAFFILLGGLFAAAELALVSLRESQLDALEKRSRRGVAVAKLARDPNTFLAAVQIGVTVSGFFSAAFGATALAPVLEEPLRAIGINPVAAGVVAVIAMTLLVAYASLVFGELAPKRLALQKAEGFALTIAPLIAWIAVAFTPLIWLVGKSSDAVVKLLGGDPNKRGEVLSGEELKSIVESHESLGDEQREILSDVLEAAEQALISVMQPRGEVHCLVSTMAITEARELIQSLPYSRYPVITKSLDDCESFVHVRDVMWASKNHHTVADVARSIPILPSSMKVFPAMSELRREGKHIALVVDEYGGADGLVTLEDLVEELIGEVYDEHDPADRRGREDTLTRRGHFRGETSIRRFEELTGVVIPPGPYTTVAGFMLSELGYIPEPGAAVNIPEATLIVHSMDSRRIALVSLDAAAARPNEQEPQ</sequence>
<dbReference type="EMBL" id="CP026923">
    <property type="protein sequence ID" value="AVG23664.1"/>
    <property type="molecule type" value="Genomic_DNA"/>
</dbReference>
<gene>
    <name evidence="14" type="ORF">C3B54_11682</name>
</gene>
<dbReference type="InterPro" id="IPR051676">
    <property type="entry name" value="UPF0053_domain"/>
</dbReference>
<accession>A0A2L2BPT6</accession>
<keyword evidence="6 10" id="KW-1133">Transmembrane helix</keyword>
<feature type="domain" description="CNNM transmembrane" evidence="13">
    <location>
        <begin position="12"/>
        <end position="214"/>
    </location>
</feature>